<organism evidence="3">
    <name type="scientific">viral metagenome</name>
    <dbReference type="NCBI Taxonomy" id="1070528"/>
    <lineage>
        <taxon>unclassified sequences</taxon>
        <taxon>metagenomes</taxon>
        <taxon>organismal metagenomes</taxon>
    </lineage>
</organism>
<dbReference type="Gene3D" id="3.40.30.10">
    <property type="entry name" value="Glutaredoxin"/>
    <property type="match status" value="1"/>
</dbReference>
<feature type="compositionally biased region" description="Basic residues" evidence="1">
    <location>
        <begin position="110"/>
        <end position="152"/>
    </location>
</feature>
<feature type="region of interest" description="Disordered" evidence="1">
    <location>
        <begin position="110"/>
        <end position="171"/>
    </location>
</feature>
<dbReference type="PROSITE" id="PS51257">
    <property type="entry name" value="PROKAR_LIPOPROTEIN"/>
    <property type="match status" value="1"/>
</dbReference>
<evidence type="ECO:0000259" key="2">
    <source>
        <dbReference type="Pfam" id="PF00085"/>
    </source>
</evidence>
<feature type="compositionally biased region" description="Basic residues" evidence="1">
    <location>
        <begin position="160"/>
        <end position="171"/>
    </location>
</feature>
<dbReference type="SUPFAM" id="SSF52833">
    <property type="entry name" value="Thioredoxin-like"/>
    <property type="match status" value="1"/>
</dbReference>
<reference evidence="3" key="1">
    <citation type="journal article" date="2020" name="Nature">
        <title>Giant virus diversity and host interactions through global metagenomics.</title>
        <authorList>
            <person name="Schulz F."/>
            <person name="Roux S."/>
            <person name="Paez-Espino D."/>
            <person name="Jungbluth S."/>
            <person name="Walsh D.A."/>
            <person name="Denef V.J."/>
            <person name="McMahon K.D."/>
            <person name="Konstantinidis K.T."/>
            <person name="Eloe-Fadrosh E.A."/>
            <person name="Kyrpides N.C."/>
            <person name="Woyke T."/>
        </authorList>
    </citation>
    <scope>NUCLEOTIDE SEQUENCE</scope>
    <source>
        <strain evidence="3">GVMAG-M-3300020185-18</strain>
    </source>
</reference>
<dbReference type="EMBL" id="MN739317">
    <property type="protein sequence ID" value="QHS98460.1"/>
    <property type="molecule type" value="Genomic_DNA"/>
</dbReference>
<proteinExistence type="predicted"/>
<dbReference type="Pfam" id="PF00085">
    <property type="entry name" value="Thioredoxin"/>
    <property type="match status" value="1"/>
</dbReference>
<protein>
    <recommendedName>
        <fullName evidence="2">Thioredoxin domain-containing protein</fullName>
    </recommendedName>
</protein>
<sequence>MSSKVKEINNSLKEGPLIIGYFMVGCHWCDELKPIWKKLQKKYSSNTIKDITVSPSNPTALNGLNCDTSDTTKGFPCICAYINGNKQACFKGNRTEETLTNFIDKYVKKKNSAKGSRSKRQYKTTKTKRKKRRRKQNKTKKKKKGRRRKSSKARSAFYKKLNKRIKKKKRN</sequence>
<accession>A0A6C0C235</accession>
<feature type="domain" description="Thioredoxin" evidence="2">
    <location>
        <begin position="12"/>
        <end position="105"/>
    </location>
</feature>
<dbReference type="AlphaFoldDB" id="A0A6C0C235"/>
<name>A0A6C0C235_9ZZZZ</name>
<evidence type="ECO:0000313" key="3">
    <source>
        <dbReference type="EMBL" id="QHS98460.1"/>
    </source>
</evidence>
<evidence type="ECO:0000256" key="1">
    <source>
        <dbReference type="SAM" id="MobiDB-lite"/>
    </source>
</evidence>
<dbReference type="InterPro" id="IPR036249">
    <property type="entry name" value="Thioredoxin-like_sf"/>
</dbReference>
<dbReference type="InterPro" id="IPR013766">
    <property type="entry name" value="Thioredoxin_domain"/>
</dbReference>